<evidence type="ECO:0000256" key="4">
    <source>
        <dbReference type="ARBA" id="ARBA00022771"/>
    </source>
</evidence>
<evidence type="ECO:0000256" key="5">
    <source>
        <dbReference type="ARBA" id="ARBA00022833"/>
    </source>
</evidence>
<feature type="domain" description="C2H2-type" evidence="11">
    <location>
        <begin position="122"/>
        <end position="152"/>
    </location>
</feature>
<organism evidence="12 13">
    <name type="scientific">Ambrosia artemisiifolia</name>
    <name type="common">Common ragweed</name>
    <dbReference type="NCBI Taxonomy" id="4212"/>
    <lineage>
        <taxon>Eukaryota</taxon>
        <taxon>Viridiplantae</taxon>
        <taxon>Streptophyta</taxon>
        <taxon>Embryophyta</taxon>
        <taxon>Tracheophyta</taxon>
        <taxon>Spermatophyta</taxon>
        <taxon>Magnoliopsida</taxon>
        <taxon>eudicotyledons</taxon>
        <taxon>Gunneridae</taxon>
        <taxon>Pentapetalae</taxon>
        <taxon>asterids</taxon>
        <taxon>campanulids</taxon>
        <taxon>Asterales</taxon>
        <taxon>Asteraceae</taxon>
        <taxon>Asteroideae</taxon>
        <taxon>Heliantheae alliance</taxon>
        <taxon>Heliantheae</taxon>
        <taxon>Ambrosia</taxon>
    </lineage>
</organism>
<dbReference type="Pfam" id="PF00096">
    <property type="entry name" value="zf-C2H2"/>
    <property type="match status" value="3"/>
</dbReference>
<proteinExistence type="predicted"/>
<keyword evidence="6" id="KW-0805">Transcription regulation</keyword>
<dbReference type="PROSITE" id="PS00028">
    <property type="entry name" value="ZINC_FINGER_C2H2_1"/>
    <property type="match status" value="4"/>
</dbReference>
<evidence type="ECO:0000256" key="9">
    <source>
        <dbReference type="PROSITE-ProRule" id="PRU00042"/>
    </source>
</evidence>
<evidence type="ECO:0000256" key="6">
    <source>
        <dbReference type="ARBA" id="ARBA00023015"/>
    </source>
</evidence>
<dbReference type="SUPFAM" id="SSF57667">
    <property type="entry name" value="beta-beta-alpha zinc fingers"/>
    <property type="match status" value="3"/>
</dbReference>
<gene>
    <name evidence="12" type="ORF">M8C21_025376</name>
</gene>
<dbReference type="EMBL" id="JAMZMK010010782">
    <property type="protein sequence ID" value="KAI7730431.1"/>
    <property type="molecule type" value="Genomic_DNA"/>
</dbReference>
<feature type="domain" description="C2H2-type" evidence="11">
    <location>
        <begin position="65"/>
        <end position="92"/>
    </location>
</feature>
<dbReference type="InterPro" id="IPR036236">
    <property type="entry name" value="Znf_C2H2_sf"/>
</dbReference>
<keyword evidence="13" id="KW-1185">Reference proteome</keyword>
<reference evidence="12" key="1">
    <citation type="submission" date="2022-06" db="EMBL/GenBank/DDBJ databases">
        <title>Uncovering the hologenomic basis of an extraordinary plant invasion.</title>
        <authorList>
            <person name="Bieker V.C."/>
            <person name="Martin M.D."/>
            <person name="Gilbert T."/>
            <person name="Hodgins K."/>
            <person name="Battlay P."/>
            <person name="Petersen B."/>
            <person name="Wilson J."/>
        </authorList>
    </citation>
    <scope>NUCLEOTIDE SEQUENCE</scope>
    <source>
        <strain evidence="12">AA19_3_7</strain>
        <tissue evidence="12">Leaf</tissue>
    </source>
</reference>
<dbReference type="GO" id="GO:0003700">
    <property type="term" value="F:DNA-binding transcription factor activity"/>
    <property type="evidence" value="ECO:0007669"/>
    <property type="project" value="TreeGrafter"/>
</dbReference>
<feature type="domain" description="C2H2-type" evidence="11">
    <location>
        <begin position="163"/>
        <end position="189"/>
    </location>
</feature>
<evidence type="ECO:0000256" key="2">
    <source>
        <dbReference type="ARBA" id="ARBA00022723"/>
    </source>
</evidence>
<evidence type="ECO:0000256" key="1">
    <source>
        <dbReference type="ARBA" id="ARBA00004123"/>
    </source>
</evidence>
<keyword evidence="7" id="KW-0804">Transcription</keyword>
<dbReference type="FunFam" id="3.30.160.60:FF:000145">
    <property type="entry name" value="Zinc finger protein 574"/>
    <property type="match status" value="1"/>
</dbReference>
<evidence type="ECO:0000313" key="13">
    <source>
        <dbReference type="Proteomes" id="UP001206925"/>
    </source>
</evidence>
<feature type="domain" description="C2H2-type" evidence="11">
    <location>
        <begin position="93"/>
        <end position="120"/>
    </location>
</feature>
<keyword evidence="8" id="KW-0539">Nucleus</keyword>
<dbReference type="GO" id="GO:0005730">
    <property type="term" value="C:nucleolus"/>
    <property type="evidence" value="ECO:0007669"/>
    <property type="project" value="TreeGrafter"/>
</dbReference>
<dbReference type="AlphaFoldDB" id="A0AAD5BXV9"/>
<dbReference type="PROSITE" id="PS50157">
    <property type="entry name" value="ZINC_FINGER_C2H2_2"/>
    <property type="match status" value="4"/>
</dbReference>
<dbReference type="GO" id="GO:0080084">
    <property type="term" value="F:5S rDNA binding"/>
    <property type="evidence" value="ECO:0007669"/>
    <property type="project" value="TreeGrafter"/>
</dbReference>
<comment type="subcellular location">
    <subcellularLocation>
        <location evidence="1">Nucleus</location>
    </subcellularLocation>
</comment>
<dbReference type="Proteomes" id="UP001206925">
    <property type="component" value="Unassembled WGS sequence"/>
</dbReference>
<dbReference type="GO" id="GO:0006357">
    <property type="term" value="P:regulation of transcription by RNA polymerase II"/>
    <property type="evidence" value="ECO:0007669"/>
    <property type="project" value="TreeGrafter"/>
</dbReference>
<evidence type="ECO:0000256" key="8">
    <source>
        <dbReference type="ARBA" id="ARBA00023242"/>
    </source>
</evidence>
<dbReference type="InterPro" id="IPR051061">
    <property type="entry name" value="Zinc_finger_trans_reg"/>
</dbReference>
<keyword evidence="5" id="KW-0862">Zinc</keyword>
<dbReference type="PANTHER" id="PTHR46179">
    <property type="entry name" value="ZINC FINGER PROTEIN"/>
    <property type="match status" value="1"/>
</dbReference>
<keyword evidence="4 9" id="KW-0863">Zinc-finger</keyword>
<comment type="caution">
    <text evidence="12">The sequence shown here is derived from an EMBL/GenBank/DDBJ whole genome shotgun (WGS) entry which is preliminary data.</text>
</comment>
<dbReference type="InterPro" id="IPR013087">
    <property type="entry name" value="Znf_C2H2_type"/>
</dbReference>
<dbReference type="Gene3D" id="3.30.160.60">
    <property type="entry name" value="Classic Zinc Finger"/>
    <property type="match status" value="4"/>
</dbReference>
<protein>
    <recommendedName>
        <fullName evidence="11">C2H2-type domain-containing protein</fullName>
    </recommendedName>
</protein>
<evidence type="ECO:0000259" key="11">
    <source>
        <dbReference type="PROSITE" id="PS50157"/>
    </source>
</evidence>
<accession>A0AAD5BXV9</accession>
<dbReference type="PANTHER" id="PTHR46179:SF13">
    <property type="entry name" value="C2H2-TYPE DOMAIN-CONTAINING PROTEIN"/>
    <property type="match status" value="1"/>
</dbReference>
<feature type="compositionally biased region" description="Basic and acidic residues" evidence="10">
    <location>
        <begin position="43"/>
        <end position="52"/>
    </location>
</feature>
<evidence type="ECO:0000256" key="10">
    <source>
        <dbReference type="SAM" id="MobiDB-lite"/>
    </source>
</evidence>
<evidence type="ECO:0000313" key="12">
    <source>
        <dbReference type="EMBL" id="KAI7730431.1"/>
    </source>
</evidence>
<evidence type="ECO:0000256" key="7">
    <source>
        <dbReference type="ARBA" id="ARBA00023163"/>
    </source>
</evidence>
<dbReference type="GO" id="GO:0008270">
    <property type="term" value="F:zinc ion binding"/>
    <property type="evidence" value="ECO:0007669"/>
    <property type="project" value="UniProtKB-KW"/>
</dbReference>
<keyword evidence="3" id="KW-0677">Repeat</keyword>
<sequence>MGEESIETTTEYPIFRDIRRYTCGFCGIVRSKKTIIQAHIQSHHQDEIKENEGSEEEEQEGGKMNVCEECGASFKKPAHLKQHMQSHSLERPFTCPMKDCNSSYRRKDHLNRHLIQHQGKIFECPFENCKSKFSIQGNMTRHVREIHDDSDDYSVDTNNHKQYTCSEPGCGKVFKYASKLRTHEESHGE</sequence>
<keyword evidence="2" id="KW-0479">Metal-binding</keyword>
<evidence type="ECO:0000256" key="3">
    <source>
        <dbReference type="ARBA" id="ARBA00022737"/>
    </source>
</evidence>
<name>A0AAD5BXV9_AMBAR</name>
<feature type="region of interest" description="Disordered" evidence="10">
    <location>
        <begin position="41"/>
        <end position="62"/>
    </location>
</feature>
<dbReference type="SMART" id="SM00355">
    <property type="entry name" value="ZnF_C2H2"/>
    <property type="match status" value="5"/>
</dbReference>